<comment type="caution">
    <text evidence="2">The sequence shown here is derived from an EMBL/GenBank/DDBJ whole genome shotgun (WGS) entry which is preliminary data.</text>
</comment>
<evidence type="ECO:0000313" key="3">
    <source>
        <dbReference type="Proteomes" id="UP000719766"/>
    </source>
</evidence>
<protein>
    <submittedName>
        <fullName evidence="2">Uncharacterized protein</fullName>
    </submittedName>
</protein>
<accession>A0A9P7J7B3</accession>
<evidence type="ECO:0000256" key="1">
    <source>
        <dbReference type="SAM" id="MobiDB-lite"/>
    </source>
</evidence>
<feature type="region of interest" description="Disordered" evidence="1">
    <location>
        <begin position="350"/>
        <end position="374"/>
    </location>
</feature>
<organism evidence="2 3">
    <name type="scientific">Suillus plorans</name>
    <dbReference type="NCBI Taxonomy" id="116603"/>
    <lineage>
        <taxon>Eukaryota</taxon>
        <taxon>Fungi</taxon>
        <taxon>Dikarya</taxon>
        <taxon>Basidiomycota</taxon>
        <taxon>Agaricomycotina</taxon>
        <taxon>Agaricomycetes</taxon>
        <taxon>Agaricomycetidae</taxon>
        <taxon>Boletales</taxon>
        <taxon>Suillineae</taxon>
        <taxon>Suillaceae</taxon>
        <taxon>Suillus</taxon>
    </lineage>
</organism>
<sequence length="401" mass="44365">MDPQDRQLTLPAFLKVLTSNNVPVPKAMAVASKVYKESNTASLLAQLTDLKLKVSGVEDKETRKLVLAAIRKAGYIAQPSRLGLEPKPKSDRSKSFDGQPVAGPSEPRVSNAVQVVTTPVKRKRKRDDDLLNELLPDGPPDEAAAYGSLEFNEVLDETVLNTKFTVVNRAPLMTAWATVVAERLGFEREEALSIASVYTEMNAISKGVSLGLFDKPREKEIELIKDSTQPYVDLLGRRIPLYRTQNETWRALDNTSPALPSTAFSYISRAFRQTTPYVIGALRLLAKSFPPPELNNKGFGLYAEFRPDVDGWGKRGEVRCEQILSLRKKDRSTVAETAVKGDVVKLEVNHDSRPTQGAGGIQSGTSEGPEHKKARAMTLEEYEAALDQDDTFNDVDLNFEF</sequence>
<proteinExistence type="predicted"/>
<keyword evidence="3" id="KW-1185">Reference proteome</keyword>
<dbReference type="RefSeq" id="XP_041167204.1">
    <property type="nucleotide sequence ID" value="XM_041310309.1"/>
</dbReference>
<dbReference type="AlphaFoldDB" id="A0A9P7J7B3"/>
<name>A0A9P7J7B3_9AGAM</name>
<feature type="compositionally biased region" description="Basic and acidic residues" evidence="1">
    <location>
        <begin position="84"/>
        <end position="95"/>
    </location>
</feature>
<dbReference type="OrthoDB" id="514070at2759"/>
<dbReference type="Proteomes" id="UP000719766">
    <property type="component" value="Unassembled WGS sequence"/>
</dbReference>
<gene>
    <name evidence="2" type="ORF">HD556DRAFT_334202</name>
</gene>
<feature type="region of interest" description="Disordered" evidence="1">
    <location>
        <begin position="81"/>
        <end position="141"/>
    </location>
</feature>
<reference evidence="2" key="1">
    <citation type="journal article" date="2020" name="New Phytol.">
        <title>Comparative genomics reveals dynamic genome evolution in host specialist ectomycorrhizal fungi.</title>
        <authorList>
            <person name="Lofgren L.A."/>
            <person name="Nguyen N.H."/>
            <person name="Vilgalys R."/>
            <person name="Ruytinx J."/>
            <person name="Liao H.L."/>
            <person name="Branco S."/>
            <person name="Kuo A."/>
            <person name="LaButti K."/>
            <person name="Lipzen A."/>
            <person name="Andreopoulos W."/>
            <person name="Pangilinan J."/>
            <person name="Riley R."/>
            <person name="Hundley H."/>
            <person name="Na H."/>
            <person name="Barry K."/>
            <person name="Grigoriev I.V."/>
            <person name="Stajich J.E."/>
            <person name="Kennedy P.G."/>
        </authorList>
    </citation>
    <scope>NUCLEOTIDE SEQUENCE</scope>
    <source>
        <strain evidence="2">S12</strain>
    </source>
</reference>
<dbReference type="GeneID" id="64604073"/>
<evidence type="ECO:0000313" key="2">
    <source>
        <dbReference type="EMBL" id="KAG1806733.1"/>
    </source>
</evidence>
<dbReference type="EMBL" id="JABBWE010000002">
    <property type="protein sequence ID" value="KAG1806733.1"/>
    <property type="molecule type" value="Genomic_DNA"/>
</dbReference>